<dbReference type="SUPFAM" id="SSF140996">
    <property type="entry name" value="Hermes dimerisation domain"/>
    <property type="match status" value="1"/>
</dbReference>
<dbReference type="EMBL" id="JAYMGO010000004">
    <property type="protein sequence ID" value="KAL1276146.1"/>
    <property type="molecule type" value="Genomic_DNA"/>
</dbReference>
<organism evidence="1 2">
    <name type="scientific">Cirrhinus molitorella</name>
    <name type="common">mud carp</name>
    <dbReference type="NCBI Taxonomy" id="172907"/>
    <lineage>
        <taxon>Eukaryota</taxon>
        <taxon>Metazoa</taxon>
        <taxon>Chordata</taxon>
        <taxon>Craniata</taxon>
        <taxon>Vertebrata</taxon>
        <taxon>Euteleostomi</taxon>
        <taxon>Actinopterygii</taxon>
        <taxon>Neopterygii</taxon>
        <taxon>Teleostei</taxon>
        <taxon>Ostariophysi</taxon>
        <taxon>Cypriniformes</taxon>
        <taxon>Cyprinidae</taxon>
        <taxon>Labeoninae</taxon>
        <taxon>Labeonini</taxon>
        <taxon>Cirrhinus</taxon>
    </lineage>
</organism>
<dbReference type="PANTHER" id="PTHR47501:SF5">
    <property type="entry name" value="HAT C-TERMINAL DIMERISATION DOMAIN-CONTAINING PROTEIN"/>
    <property type="match status" value="1"/>
</dbReference>
<accession>A0ABR3NGQ1</accession>
<reference evidence="1 2" key="1">
    <citation type="submission" date="2023-09" db="EMBL/GenBank/DDBJ databases">
        <authorList>
            <person name="Wang M."/>
        </authorList>
    </citation>
    <scope>NUCLEOTIDE SEQUENCE [LARGE SCALE GENOMIC DNA]</scope>
    <source>
        <strain evidence="1">GT-2023</strain>
        <tissue evidence="1">Liver</tissue>
    </source>
</reference>
<protein>
    <recommendedName>
        <fullName evidence="3">BED-type domain-containing protein</fullName>
    </recommendedName>
</protein>
<evidence type="ECO:0000313" key="2">
    <source>
        <dbReference type="Proteomes" id="UP001558613"/>
    </source>
</evidence>
<sequence length="376" mass="42390">MEIQDSNDISKEFRNDEEIVEDECPWPHLEELFTYRGRKGDSVLMQCKQCPPSAVISAYKTSASNLKKHIMRKHPSKLNQYHDIITAACHHRKVTASKLSASKQAKFPDMMVAATSKRVPQTTVDTLVINFICESLQPFAVVEQPAFKELITTLQPQAKVISRSTVRGRISDAADDLKKTIITELAKYKIRDKVVRTTTDSGSNFVKAFHVFGAQNNTDEEENEVEMDALDESDHIEYHDASAILDEDTGMEYQLPPHQRCACHLLNLVATTDAAHAEGMNDAYKRLFRSSFAKCQGIWNKTGRSYLASEVVEDKCELQIIRPVATRWNSTCLATDRIIRIIDEKGEDAIGSVCDEKKVKSCEGGFLRESITMKPR</sequence>
<dbReference type="PANTHER" id="PTHR47501">
    <property type="entry name" value="TRANSPOSASE-RELATED"/>
    <property type="match status" value="1"/>
</dbReference>
<keyword evidence="2" id="KW-1185">Reference proteome</keyword>
<dbReference type="SUPFAM" id="SSF53098">
    <property type="entry name" value="Ribonuclease H-like"/>
    <property type="match status" value="1"/>
</dbReference>
<comment type="caution">
    <text evidence="1">The sequence shown here is derived from an EMBL/GenBank/DDBJ whole genome shotgun (WGS) entry which is preliminary data.</text>
</comment>
<evidence type="ECO:0008006" key="3">
    <source>
        <dbReference type="Google" id="ProtNLM"/>
    </source>
</evidence>
<evidence type="ECO:0000313" key="1">
    <source>
        <dbReference type="EMBL" id="KAL1276146.1"/>
    </source>
</evidence>
<gene>
    <name evidence="1" type="ORF">QQF64_035769</name>
</gene>
<dbReference type="InterPro" id="IPR012337">
    <property type="entry name" value="RNaseH-like_sf"/>
</dbReference>
<name>A0ABR3NGQ1_9TELE</name>
<dbReference type="Proteomes" id="UP001558613">
    <property type="component" value="Unassembled WGS sequence"/>
</dbReference>
<proteinExistence type="predicted"/>